<dbReference type="FunFam" id="1.20.1160.11:FF:000002">
    <property type="entry name" value="Paired amphipathic helix protein SIN3"/>
    <property type="match status" value="1"/>
</dbReference>
<dbReference type="InterPro" id="IPR036600">
    <property type="entry name" value="PAH_sf"/>
</dbReference>
<feature type="compositionally biased region" description="Low complexity" evidence="13">
    <location>
        <begin position="2046"/>
        <end position="2063"/>
    </location>
</feature>
<dbReference type="EMBL" id="MNBE01000582">
    <property type="protein sequence ID" value="OKP07449.1"/>
    <property type="molecule type" value="Genomic_DNA"/>
</dbReference>
<dbReference type="STRING" id="1316194.A0A1Q5U4P5"/>
<dbReference type="PROSITE" id="PS01024">
    <property type="entry name" value="PR55_1"/>
    <property type="match status" value="1"/>
</dbReference>
<feature type="region of interest" description="Disordered" evidence="13">
    <location>
        <begin position="1984"/>
        <end position="2004"/>
    </location>
</feature>
<dbReference type="FunFam" id="2.130.10.10:FF:000174">
    <property type="entry name" value="Protein phosphatase PP2A regulatory subunit B"/>
    <property type="match status" value="1"/>
</dbReference>
<dbReference type="FunFam" id="2.130.10.10:FF:000189">
    <property type="entry name" value="Protein phosphatase PP2A regulatory subunit B"/>
    <property type="match status" value="1"/>
</dbReference>
<dbReference type="InterPro" id="IPR015943">
    <property type="entry name" value="WD40/YVTN_repeat-like_dom_sf"/>
</dbReference>
<dbReference type="GO" id="GO:0010628">
    <property type="term" value="P:positive regulation of gene expression"/>
    <property type="evidence" value="ECO:0007669"/>
    <property type="project" value="UniProtKB-ARBA"/>
</dbReference>
<dbReference type="SUPFAM" id="SSF50978">
    <property type="entry name" value="WD40 repeat-like"/>
    <property type="match status" value="1"/>
</dbReference>
<dbReference type="InterPro" id="IPR003822">
    <property type="entry name" value="PAH"/>
</dbReference>
<dbReference type="InterPro" id="IPR036322">
    <property type="entry name" value="WD40_repeat_dom_sf"/>
</dbReference>
<protein>
    <recommendedName>
        <fullName evidence="11">Protein phosphatase PP2A regulatory subunit B</fullName>
    </recommendedName>
</protein>
<dbReference type="FunFam" id="1.20.1160.11:FF:000001">
    <property type="entry name" value="Paired amphipathic helix protein Sin3"/>
    <property type="match status" value="1"/>
</dbReference>
<sequence length="2091" mass="234989">MDLFRCFGDKGDVEDITEADIISTVEFDHTGNYLATGDKGGRVVLFERNETKKTCEYKFHTEFQSHEPEFDYLKSLEIEEKINKIKWCRRQNASHFLLSTNDKTIKLWKVFDKSLKVVAENNLSNEMTPAGAVGGGGLPRAPRGTFKDAGALKMPRLTHHDTVVAAVPRRTYANAHAYHINSISVNSDGETFISSDDLRVNLWNLNIQDQSFNIVDIKPANMEELTEVITAAEFHPVSCNWFMYASSKGTIKLADMRQRALCDEHAKLFEQEEDASSRSFFSEIISSISDVRFSHDGRYIVSRDYLTVKIWDVNMERQPVKTIPIHEHLRPRLCDTYENDSIFDKFEVVFSGDAENVMTGSYNNNFMIYPTEEQKETEIVLQADKSAFKAKKVGVPTPMNKGSGKKAGSRSGSPAGPGSRMKKETDADQIDFNKKILHMSWHPFEDSIAIAATNNSKSPSARPGVATLGARSPSSIRLANALYNLSIATVFDLGSRMSPLGKMHELTLLRFSTGPYHPGGQAGHSLPGLAELSQSHGAPHQPPAYGQHPAGPAHGTGHSLPGIGQAMSHASPQSLNRERERDSREREILERQRQEEMAHREREQIERQQMERQREHHPVQSHTGSIPLHQPVASKVPNSIHGPNGLLSNLGTNPPNGPQANVQQPGGPAALFGGPQMPHGDGTPRSYMQHPAGPPMMGYNGQGQQIPGNVAALAQGQQPILNVSGPIGFSLHMPWAHVPLVEQDALSYLDQVKVRFVDQPDVYNRFLDIMKDFKSQAIDTPGVIQRVSTLFNGHPALIQGFNTFLPPGYRIECGTEDNPDAIRVTTPSGTNTLSMPRAGRSLDAANDLGPSGGHGAHPRADYYEQSRPGWQQTPQQQPQGHQQGAPGSYSPGSRMMGPSAMYQQEGQAPPQDHHFGYQTQEAQGASALSHPQDHRGVAQLQGAASAASGLGRPSMLPVSGAGSNQTMSSLAGVGGMLQGGHADLNKRGPVEFNHAISYVNKIKNRFSSAPEIYKQFLEILQTYQRESKPIQDVYAQVTQLFNTAPDLLEDFKQFLPESAAHAKQQAQARMAEEAVPTSNLRGEPVGLPSSTPSRDVKMPPLGQFNVKDSGKESKKRRGGPGVGLSSVSGPAGVDAARMPEARGGPPAGSFTNGNKRPKHYHGKPSGADMANVSPTLIPALPEPVPPSVMTTPSQEEIAFFDRVKKFIANKQIFSDFLKLCNLYTNDLIDRFVLVKRAEGFIGSNAELMSWFKRFMNVEEPEDKTIDPKPQTEAGVVNLAHCRSLGPSYRLLPKRERQKPCSGRDQLCHDVLNDEWASHPTWASEDSGFVAHRKNQFEDALHRIEEDRHDYDHHIEACTRTIQLIEPICQQFLHMSEAERANFKLPPGLGGQSEAIYQRVIKKVYDRQRGEKIIRDMFERPCQVLPIVLYRLKQKLEEWKACQREWDKVWREQMQRAYWRSLDHQAIATRSTDKKLFIAKNIQADLQAKLEETQTMRKGGLKPPKYQMEMKFQDLDVLLDTAHLLCLFFDRSSNAFGADPSRLINFVKDFIPVFFGLDREAFLDYMDELMLNATPAEELEDQYGADDTSMASRKAVNTQKLDLLRETLERKTEKSNAQVQEDGVAPNAAPASAPATTQLATPDVRATSTAVSEPEDHFDVAELKWMEHPGQGNFNLEREYTLNEKYKKTEYHMYSNLTLLCLLRTFEILYSRLLRIKEQEAEAHEQVRRGLLPKPAHELCLIDRFPGDFFYDVDPKANLYKQIVRMCEEVIRGDIDQLHLEETLRRFYMQGGYLLYNLERIFSSIGKFVGMIFTADIKDRSSDIANLFFKEREKTETTHHQEMQYRKQVERLIKEGDMYRITYFPSDRHVTVQVMTNEDATLDSEDLTPEARWSYYVTAYSMRDPTEGVSYSDMRMPFLKRNLPHKLDEDEEYDRFYRRLQHHDGLIIRICANNYTILYQPPSHDWFWRSTVPILDKDADAEAIKAKEEEQNKEKTSTREKRHDRFVEKFVNNPNWARGLSKDKVDESNQRFRSWLNGTLEKEDSVPAETAEPVAAPAAPSATADSQSDVQQTTEQVDTDMADAEPPAATEA</sequence>
<feature type="region of interest" description="Disordered" evidence="13">
    <location>
        <begin position="1059"/>
        <end position="1163"/>
    </location>
</feature>
<accession>A0A1Q5U4P5</accession>
<feature type="compositionally biased region" description="Low complexity" evidence="13">
    <location>
        <begin position="1123"/>
        <end position="1133"/>
    </location>
</feature>
<keyword evidence="5" id="KW-0853">WD repeat</keyword>
<dbReference type="Pfam" id="PF00400">
    <property type="entry name" value="WD40"/>
    <property type="match status" value="1"/>
</dbReference>
<feature type="compositionally biased region" description="Polar residues" evidence="13">
    <location>
        <begin position="825"/>
        <end position="834"/>
    </location>
</feature>
<feature type="compositionally biased region" description="Low complexity" evidence="13">
    <location>
        <begin position="1624"/>
        <end position="1641"/>
    </location>
</feature>
<proteinExistence type="inferred from homology"/>
<comment type="similarity">
    <text evidence="2">Belongs to the phosphatase 2A regulatory subunit B family.</text>
</comment>
<keyword evidence="6" id="KW-0677">Repeat</keyword>
<dbReference type="Pfam" id="PF08295">
    <property type="entry name" value="Sin3_corepress"/>
    <property type="match status" value="1"/>
</dbReference>
<dbReference type="PROSITE" id="PS51477">
    <property type="entry name" value="PAH"/>
    <property type="match status" value="2"/>
</dbReference>
<feature type="domain" description="Histone deacetylase interacting" evidence="14">
    <location>
        <begin position="1280"/>
        <end position="1381"/>
    </location>
</feature>
<keyword evidence="3" id="KW-0678">Repressor</keyword>
<organism evidence="15 16">
    <name type="scientific">Penicillium subrubescens</name>
    <dbReference type="NCBI Taxonomy" id="1316194"/>
    <lineage>
        <taxon>Eukaryota</taxon>
        <taxon>Fungi</taxon>
        <taxon>Dikarya</taxon>
        <taxon>Ascomycota</taxon>
        <taxon>Pezizomycotina</taxon>
        <taxon>Eurotiomycetes</taxon>
        <taxon>Eurotiomycetidae</taxon>
        <taxon>Eurotiales</taxon>
        <taxon>Aspergillaceae</taxon>
        <taxon>Penicillium</taxon>
    </lineage>
</organism>
<evidence type="ECO:0000256" key="2">
    <source>
        <dbReference type="ARBA" id="ARBA00008259"/>
    </source>
</evidence>
<feature type="compositionally biased region" description="Low complexity" evidence="13">
    <location>
        <begin position="865"/>
        <end position="887"/>
    </location>
</feature>
<name>A0A1Q5U4P5_9EURO</name>
<dbReference type="Gene3D" id="1.20.1160.11">
    <property type="entry name" value="Paired amphipathic helix"/>
    <property type="match status" value="3"/>
</dbReference>
<comment type="function">
    <text evidence="10">Phosphatase 2A affects a variety of biological processes in the cell such as transcription, cell cycle progression and cellular morphogenesis, and provides an initial identification of critical substrates for this phosphatase. The regulatory subunit may direct the catalytic subunit to distinct, albeit overlapping, subsets of substrates.</text>
</comment>
<dbReference type="PRINTS" id="PR00600">
    <property type="entry name" value="PP2APR55"/>
</dbReference>
<evidence type="ECO:0000256" key="6">
    <source>
        <dbReference type="ARBA" id="ARBA00022737"/>
    </source>
</evidence>
<keyword evidence="4" id="KW-0597">Phosphoprotein</keyword>
<keyword evidence="9 12" id="KW-0539">Nucleus</keyword>
<feature type="compositionally biased region" description="Polar residues" evidence="13">
    <location>
        <begin position="2064"/>
        <end position="2075"/>
    </location>
</feature>
<dbReference type="PROSITE" id="PS01025">
    <property type="entry name" value="PR55_2"/>
    <property type="match status" value="1"/>
</dbReference>
<keyword evidence="8" id="KW-0804">Transcription</keyword>
<dbReference type="Pfam" id="PF16879">
    <property type="entry name" value="Sin3a_C"/>
    <property type="match status" value="1"/>
</dbReference>
<dbReference type="Gene3D" id="2.130.10.10">
    <property type="entry name" value="YVTN repeat-like/Quinoprotein amine dehydrogenase"/>
    <property type="match status" value="2"/>
</dbReference>
<dbReference type="Proteomes" id="UP000186955">
    <property type="component" value="Unassembled WGS sequence"/>
</dbReference>
<evidence type="ECO:0000256" key="13">
    <source>
        <dbReference type="SAM" id="MobiDB-lite"/>
    </source>
</evidence>
<feature type="region of interest" description="Disordered" evidence="13">
    <location>
        <begin position="519"/>
        <end position="703"/>
    </location>
</feature>
<feature type="region of interest" description="Disordered" evidence="13">
    <location>
        <begin position="823"/>
        <end position="915"/>
    </location>
</feature>
<dbReference type="GO" id="GO:0010972">
    <property type="term" value="P:negative regulation of G2/M transition of mitotic cell cycle"/>
    <property type="evidence" value="ECO:0007669"/>
    <property type="project" value="UniProtKB-ARBA"/>
</dbReference>
<dbReference type="GO" id="GO:0033698">
    <property type="term" value="C:Rpd3L complex"/>
    <property type="evidence" value="ECO:0007669"/>
    <property type="project" value="UniProtKB-ARBA"/>
</dbReference>
<evidence type="ECO:0000313" key="15">
    <source>
        <dbReference type="EMBL" id="OKP07449.1"/>
    </source>
</evidence>
<evidence type="ECO:0000256" key="4">
    <source>
        <dbReference type="ARBA" id="ARBA00022553"/>
    </source>
</evidence>
<feature type="compositionally biased region" description="Low complexity" evidence="13">
    <location>
        <begin position="409"/>
        <end position="419"/>
    </location>
</feature>
<evidence type="ECO:0000259" key="14">
    <source>
        <dbReference type="SMART" id="SM00761"/>
    </source>
</evidence>
<feature type="region of interest" description="Disordered" evidence="13">
    <location>
        <begin position="2037"/>
        <end position="2091"/>
    </location>
</feature>
<dbReference type="SMART" id="SM00320">
    <property type="entry name" value="WD40"/>
    <property type="match status" value="5"/>
</dbReference>
<evidence type="ECO:0000256" key="8">
    <source>
        <dbReference type="ARBA" id="ARBA00023163"/>
    </source>
</evidence>
<feature type="region of interest" description="Disordered" evidence="13">
    <location>
        <begin position="1611"/>
        <end position="1642"/>
    </location>
</feature>
<feature type="compositionally biased region" description="Basic and acidic residues" evidence="13">
    <location>
        <begin position="576"/>
        <end position="618"/>
    </location>
</feature>
<dbReference type="FunFam" id="1.20.1160.11:FF:000003">
    <property type="entry name" value="Paired amphipathic helix SIN3-like protein"/>
    <property type="match status" value="1"/>
</dbReference>
<evidence type="ECO:0000256" key="11">
    <source>
        <dbReference type="ARBA" id="ARBA00067298"/>
    </source>
</evidence>
<dbReference type="InterPro" id="IPR013194">
    <property type="entry name" value="HDAC_interact_dom"/>
</dbReference>
<dbReference type="InterPro" id="IPR000009">
    <property type="entry name" value="PP2A_PR55"/>
</dbReference>
<comment type="caution">
    <text evidence="15">The sequence shown here is derived from an EMBL/GenBank/DDBJ whole genome shotgun (WGS) entry which is preliminary data.</text>
</comment>
<reference evidence="15 16" key="1">
    <citation type="submission" date="2016-10" db="EMBL/GenBank/DDBJ databases">
        <title>Genome sequence of the ascomycete fungus Penicillium subrubescens.</title>
        <authorList>
            <person name="De Vries R.P."/>
            <person name="Peng M."/>
            <person name="Dilokpimol A."/>
            <person name="Hilden K."/>
            <person name="Makela M.R."/>
            <person name="Grigoriev I."/>
            <person name="Riley R."/>
            <person name="Granchi Z."/>
        </authorList>
    </citation>
    <scope>NUCLEOTIDE SEQUENCE [LARGE SCALE GENOMIC DNA]</scope>
    <source>
        <strain evidence="15 16">CBS 132785</strain>
    </source>
</reference>
<evidence type="ECO:0000256" key="10">
    <source>
        <dbReference type="ARBA" id="ARBA00055525"/>
    </source>
</evidence>
<feature type="compositionally biased region" description="Low complexity" evidence="13">
    <location>
        <begin position="941"/>
        <end position="951"/>
    </location>
</feature>
<evidence type="ECO:0000256" key="12">
    <source>
        <dbReference type="PROSITE-ProRule" id="PRU00810"/>
    </source>
</evidence>
<comment type="subcellular location">
    <subcellularLocation>
        <location evidence="1 12">Nucleus</location>
    </subcellularLocation>
</comment>
<dbReference type="Pfam" id="PF02671">
    <property type="entry name" value="PAH"/>
    <property type="match status" value="3"/>
</dbReference>
<evidence type="ECO:0000256" key="1">
    <source>
        <dbReference type="ARBA" id="ARBA00004123"/>
    </source>
</evidence>
<dbReference type="GO" id="GO:0006355">
    <property type="term" value="P:regulation of DNA-templated transcription"/>
    <property type="evidence" value="ECO:0007669"/>
    <property type="project" value="InterPro"/>
</dbReference>
<dbReference type="GO" id="GO:0000159">
    <property type="term" value="C:protein phosphatase type 2A complex"/>
    <property type="evidence" value="ECO:0007669"/>
    <property type="project" value="InterPro"/>
</dbReference>
<dbReference type="PANTHER" id="PTHR11871">
    <property type="entry name" value="PROTEIN PHOSPHATASE PP2A REGULATORY SUBUNIT B"/>
    <property type="match status" value="1"/>
</dbReference>
<feature type="compositionally biased region" description="Polar residues" evidence="13">
    <location>
        <begin position="646"/>
        <end position="664"/>
    </location>
</feature>
<evidence type="ECO:0000256" key="9">
    <source>
        <dbReference type="ARBA" id="ARBA00023242"/>
    </source>
</evidence>
<evidence type="ECO:0000256" key="7">
    <source>
        <dbReference type="ARBA" id="ARBA00023015"/>
    </source>
</evidence>
<dbReference type="GO" id="GO:0019888">
    <property type="term" value="F:protein phosphatase regulator activity"/>
    <property type="evidence" value="ECO:0007669"/>
    <property type="project" value="InterPro"/>
</dbReference>
<dbReference type="InterPro" id="IPR001680">
    <property type="entry name" value="WD40_rpt"/>
</dbReference>
<evidence type="ECO:0000313" key="16">
    <source>
        <dbReference type="Proteomes" id="UP000186955"/>
    </source>
</evidence>
<dbReference type="InterPro" id="IPR031693">
    <property type="entry name" value="Sin3_C"/>
</dbReference>
<evidence type="ECO:0000256" key="3">
    <source>
        <dbReference type="ARBA" id="ARBA00022491"/>
    </source>
</evidence>
<gene>
    <name evidence="15" type="ORF">PENSUB_6038</name>
</gene>
<feature type="region of interest" description="Disordered" evidence="13">
    <location>
        <begin position="393"/>
        <end position="425"/>
    </location>
</feature>
<dbReference type="SMART" id="SM00761">
    <property type="entry name" value="HDAC_interact"/>
    <property type="match status" value="1"/>
</dbReference>
<dbReference type="GO" id="GO:1902531">
    <property type="term" value="P:regulation of intracellular signal transduction"/>
    <property type="evidence" value="ECO:0007669"/>
    <property type="project" value="UniProtKB-ARBA"/>
</dbReference>
<feature type="region of interest" description="Disordered" evidence="13">
    <location>
        <begin position="941"/>
        <end position="963"/>
    </location>
</feature>
<evidence type="ECO:0000256" key="5">
    <source>
        <dbReference type="ARBA" id="ARBA00022574"/>
    </source>
</evidence>
<keyword evidence="16" id="KW-1185">Reference proteome</keyword>
<keyword evidence="7" id="KW-0805">Transcription regulation</keyword>
<dbReference type="InterPro" id="IPR018067">
    <property type="entry name" value="PP2A_PR55_CS"/>
</dbReference>
<dbReference type="SUPFAM" id="SSF47762">
    <property type="entry name" value="PAH2 domain"/>
    <property type="match status" value="3"/>
</dbReference>